<keyword evidence="3" id="KW-1185">Reference proteome</keyword>
<organism evidence="2 3">
    <name type="scientific">Knufia peltigerae</name>
    <dbReference type="NCBI Taxonomy" id="1002370"/>
    <lineage>
        <taxon>Eukaryota</taxon>
        <taxon>Fungi</taxon>
        <taxon>Dikarya</taxon>
        <taxon>Ascomycota</taxon>
        <taxon>Pezizomycotina</taxon>
        <taxon>Eurotiomycetes</taxon>
        <taxon>Chaetothyriomycetidae</taxon>
        <taxon>Chaetothyriales</taxon>
        <taxon>Trichomeriaceae</taxon>
        <taxon>Knufia</taxon>
    </lineage>
</organism>
<evidence type="ECO:0000313" key="3">
    <source>
        <dbReference type="Proteomes" id="UP001172681"/>
    </source>
</evidence>
<sequence length="183" mass="21353">MISLLDLPTEIRLQIWSYIVQPTVIHPCSCCTKVKTTQNSSSQDNNNNARYYRQPTTTYELCDNRILRANRLIFAEVQPLVAKVEKDRVFVLCDNSNLDKFFKSLDKRDWKWIRHVTVELFIGWGKDCKDDWFLAQSHRWAKRYVAGSLNKYGQGRDVVVSPAEEIKEDSQGRRTLTVDVHLS</sequence>
<feature type="domain" description="2EXR" evidence="1">
    <location>
        <begin position="6"/>
        <end position="76"/>
    </location>
</feature>
<gene>
    <name evidence="2" type="ORF">H2204_003621</name>
</gene>
<name>A0AA38Y944_9EURO</name>
<proteinExistence type="predicted"/>
<dbReference type="AlphaFoldDB" id="A0AA38Y944"/>
<evidence type="ECO:0000313" key="2">
    <source>
        <dbReference type="EMBL" id="KAJ9639828.1"/>
    </source>
</evidence>
<reference evidence="2" key="1">
    <citation type="submission" date="2022-10" db="EMBL/GenBank/DDBJ databases">
        <title>Culturing micro-colonial fungi from biological soil crusts in the Mojave desert and describing Neophaeococcomyces mojavensis, and introducing the new genera and species Taxawa tesnikishii.</title>
        <authorList>
            <person name="Kurbessoian T."/>
            <person name="Stajich J.E."/>
        </authorList>
    </citation>
    <scope>NUCLEOTIDE SEQUENCE</scope>
    <source>
        <strain evidence="2">TK_35</strain>
    </source>
</reference>
<dbReference type="Proteomes" id="UP001172681">
    <property type="component" value="Unassembled WGS sequence"/>
</dbReference>
<accession>A0AA38Y944</accession>
<dbReference type="Pfam" id="PF20150">
    <property type="entry name" value="2EXR"/>
    <property type="match status" value="1"/>
</dbReference>
<protein>
    <recommendedName>
        <fullName evidence="1">2EXR domain-containing protein</fullName>
    </recommendedName>
</protein>
<comment type="caution">
    <text evidence="2">The sequence shown here is derived from an EMBL/GenBank/DDBJ whole genome shotgun (WGS) entry which is preliminary data.</text>
</comment>
<dbReference type="InterPro" id="IPR045518">
    <property type="entry name" value="2EXR"/>
</dbReference>
<evidence type="ECO:0000259" key="1">
    <source>
        <dbReference type="Pfam" id="PF20150"/>
    </source>
</evidence>
<dbReference type="EMBL" id="JAPDRN010000016">
    <property type="protein sequence ID" value="KAJ9639828.1"/>
    <property type="molecule type" value="Genomic_DNA"/>
</dbReference>
<dbReference type="PANTHER" id="PTHR38790">
    <property type="entry name" value="2EXR DOMAIN-CONTAINING PROTEIN-RELATED"/>
    <property type="match status" value="1"/>
</dbReference>